<accession>A0ABN9KWR6</accession>
<feature type="compositionally biased region" description="Polar residues" evidence="1">
    <location>
        <begin position="60"/>
        <end position="78"/>
    </location>
</feature>
<protein>
    <submittedName>
        <fullName evidence="2">Uncharacterized protein</fullName>
    </submittedName>
</protein>
<feature type="compositionally biased region" description="Basic and acidic residues" evidence="1">
    <location>
        <begin position="104"/>
        <end position="120"/>
    </location>
</feature>
<sequence>MVRKLLETWTNSRCTDVQQRLVARYLAHSNITADRSYREKNMDDICHAYKILMEARGESQEPTASTSRAAEQSTSGRIDQTADSELDSDEEYSSARADVPSFHMETRSRQKQLREESSSR</sequence>
<name>A0ABN9KWR6_9NEOB</name>
<feature type="region of interest" description="Disordered" evidence="1">
    <location>
        <begin position="55"/>
        <end position="120"/>
    </location>
</feature>
<proteinExistence type="predicted"/>
<evidence type="ECO:0000313" key="3">
    <source>
        <dbReference type="Proteomes" id="UP001176940"/>
    </source>
</evidence>
<evidence type="ECO:0000256" key="1">
    <source>
        <dbReference type="SAM" id="MobiDB-lite"/>
    </source>
</evidence>
<evidence type="ECO:0000313" key="2">
    <source>
        <dbReference type="EMBL" id="CAJ0926990.1"/>
    </source>
</evidence>
<feature type="compositionally biased region" description="Acidic residues" evidence="1">
    <location>
        <begin position="82"/>
        <end position="92"/>
    </location>
</feature>
<reference evidence="2" key="1">
    <citation type="submission" date="2023-07" db="EMBL/GenBank/DDBJ databases">
        <authorList>
            <person name="Stuckert A."/>
        </authorList>
    </citation>
    <scope>NUCLEOTIDE SEQUENCE</scope>
</reference>
<organism evidence="2 3">
    <name type="scientific">Ranitomeya imitator</name>
    <name type="common">mimic poison frog</name>
    <dbReference type="NCBI Taxonomy" id="111125"/>
    <lineage>
        <taxon>Eukaryota</taxon>
        <taxon>Metazoa</taxon>
        <taxon>Chordata</taxon>
        <taxon>Craniata</taxon>
        <taxon>Vertebrata</taxon>
        <taxon>Euteleostomi</taxon>
        <taxon>Amphibia</taxon>
        <taxon>Batrachia</taxon>
        <taxon>Anura</taxon>
        <taxon>Neobatrachia</taxon>
        <taxon>Hyloidea</taxon>
        <taxon>Dendrobatidae</taxon>
        <taxon>Dendrobatinae</taxon>
        <taxon>Ranitomeya</taxon>
    </lineage>
</organism>
<dbReference type="EMBL" id="CAUEEQ010004250">
    <property type="protein sequence ID" value="CAJ0926990.1"/>
    <property type="molecule type" value="Genomic_DNA"/>
</dbReference>
<keyword evidence="3" id="KW-1185">Reference proteome</keyword>
<dbReference type="Proteomes" id="UP001176940">
    <property type="component" value="Unassembled WGS sequence"/>
</dbReference>
<gene>
    <name evidence="2" type="ORF">RIMI_LOCUS2923677</name>
</gene>
<comment type="caution">
    <text evidence="2">The sequence shown here is derived from an EMBL/GenBank/DDBJ whole genome shotgun (WGS) entry which is preliminary data.</text>
</comment>